<dbReference type="EMBL" id="FNIE01000008">
    <property type="protein sequence ID" value="SDO22993.1"/>
    <property type="molecule type" value="Genomic_DNA"/>
</dbReference>
<name>A0A1H0HV14_9ACTN</name>
<keyword evidence="1" id="KW-0812">Transmembrane</keyword>
<keyword evidence="1" id="KW-0472">Membrane</keyword>
<dbReference type="STRING" id="310781.SAMN05216259_108216"/>
<protein>
    <submittedName>
        <fullName evidence="2">Uncharacterized protein</fullName>
    </submittedName>
</protein>
<evidence type="ECO:0000313" key="3">
    <source>
        <dbReference type="Proteomes" id="UP000199341"/>
    </source>
</evidence>
<dbReference type="Proteomes" id="UP000199341">
    <property type="component" value="Unassembled WGS sequence"/>
</dbReference>
<keyword evidence="3" id="KW-1185">Reference proteome</keyword>
<feature type="transmembrane region" description="Helical" evidence="1">
    <location>
        <begin position="51"/>
        <end position="71"/>
    </location>
</feature>
<sequence>MGNRTGPQRVAVGRNTLWPVSAGNAEAGIMTNRTKIAIGGVVVGLILLAWIPWWLFLLIVVGIPAVAYFSLDSSQRRRLRRVSRRQIGR</sequence>
<evidence type="ECO:0000313" key="2">
    <source>
        <dbReference type="EMBL" id="SDO22993.1"/>
    </source>
</evidence>
<evidence type="ECO:0000256" key="1">
    <source>
        <dbReference type="SAM" id="Phobius"/>
    </source>
</evidence>
<gene>
    <name evidence="2" type="ORF">SAMN05216259_108216</name>
</gene>
<organism evidence="2 3">
    <name type="scientific">Actinacidiphila guanduensis</name>
    <dbReference type="NCBI Taxonomy" id="310781"/>
    <lineage>
        <taxon>Bacteria</taxon>
        <taxon>Bacillati</taxon>
        <taxon>Actinomycetota</taxon>
        <taxon>Actinomycetes</taxon>
        <taxon>Kitasatosporales</taxon>
        <taxon>Streptomycetaceae</taxon>
        <taxon>Actinacidiphila</taxon>
    </lineage>
</organism>
<keyword evidence="1" id="KW-1133">Transmembrane helix</keyword>
<proteinExistence type="predicted"/>
<accession>A0A1H0HV14</accession>
<dbReference type="AlphaFoldDB" id="A0A1H0HV14"/>
<reference evidence="2 3" key="1">
    <citation type="submission" date="2016-10" db="EMBL/GenBank/DDBJ databases">
        <authorList>
            <person name="de Groot N.N."/>
        </authorList>
    </citation>
    <scope>NUCLEOTIDE SEQUENCE [LARGE SCALE GENOMIC DNA]</scope>
    <source>
        <strain evidence="2 3">CGMCC 4.2022</strain>
    </source>
</reference>